<dbReference type="EMBL" id="HBUE01004280">
    <property type="protein sequence ID" value="CAG6445136.1"/>
    <property type="molecule type" value="Transcribed_RNA"/>
</dbReference>
<reference evidence="1" key="1">
    <citation type="submission" date="2021-05" db="EMBL/GenBank/DDBJ databases">
        <authorList>
            <person name="Alioto T."/>
            <person name="Alioto T."/>
            <person name="Gomez Garrido J."/>
        </authorList>
    </citation>
    <scope>NUCLEOTIDE SEQUENCE</scope>
</reference>
<sequence length="128" mass="13748">MNFSASCCLPIVGNRHLVSLPLGRSSAAPNVLFVSGSAHTDRWCGWVLPEPLFVFFIITGAAVARCFERSSNLSCVPTAAALCGVLVRAAVKSVDCSRALHLVSPPWKRSAWKASVVFDVCSIAWNSR</sequence>
<accession>A0A8D8ES10</accession>
<dbReference type="EMBL" id="HBUE01004281">
    <property type="protein sequence ID" value="CAG6445138.1"/>
    <property type="molecule type" value="Transcribed_RNA"/>
</dbReference>
<dbReference type="AlphaFoldDB" id="A0A8D8ES10"/>
<organism evidence="1">
    <name type="scientific">Culex pipiens</name>
    <name type="common">House mosquito</name>
    <dbReference type="NCBI Taxonomy" id="7175"/>
    <lineage>
        <taxon>Eukaryota</taxon>
        <taxon>Metazoa</taxon>
        <taxon>Ecdysozoa</taxon>
        <taxon>Arthropoda</taxon>
        <taxon>Hexapoda</taxon>
        <taxon>Insecta</taxon>
        <taxon>Pterygota</taxon>
        <taxon>Neoptera</taxon>
        <taxon>Endopterygota</taxon>
        <taxon>Diptera</taxon>
        <taxon>Nematocera</taxon>
        <taxon>Culicoidea</taxon>
        <taxon>Culicidae</taxon>
        <taxon>Culicinae</taxon>
        <taxon>Culicini</taxon>
        <taxon>Culex</taxon>
        <taxon>Culex</taxon>
    </lineage>
</organism>
<name>A0A8D8ES10_CULPI</name>
<evidence type="ECO:0000313" key="1">
    <source>
        <dbReference type="EMBL" id="CAG6445136.1"/>
    </source>
</evidence>
<proteinExistence type="predicted"/>
<protein>
    <submittedName>
        <fullName evidence="1">(northern house mosquito) hypothetical protein</fullName>
    </submittedName>
</protein>
<dbReference type="EMBL" id="HBUE01004278">
    <property type="protein sequence ID" value="CAG6445130.1"/>
    <property type="molecule type" value="Transcribed_RNA"/>
</dbReference>